<comment type="caution">
    <text evidence="1">The sequence shown here is derived from an EMBL/GenBank/DDBJ whole genome shotgun (WGS) entry which is preliminary data.</text>
</comment>
<dbReference type="AlphaFoldDB" id="A0AAE3SJC0"/>
<dbReference type="PANTHER" id="PTHR38471:SF2">
    <property type="entry name" value="FOUR HELIX BUNDLE PROTEIN"/>
    <property type="match status" value="1"/>
</dbReference>
<dbReference type="InterPro" id="IPR036583">
    <property type="entry name" value="23S_rRNA_IVS_sf"/>
</dbReference>
<gene>
    <name evidence="1" type="ORF">OM074_08135</name>
</gene>
<dbReference type="SUPFAM" id="SSF158446">
    <property type="entry name" value="IVS-encoded protein-like"/>
    <property type="match status" value="1"/>
</dbReference>
<dbReference type="PANTHER" id="PTHR38471">
    <property type="entry name" value="FOUR HELIX BUNDLE PROTEIN"/>
    <property type="match status" value="1"/>
</dbReference>
<name>A0AAE3SJC0_9BACT</name>
<dbReference type="Proteomes" id="UP001207408">
    <property type="component" value="Unassembled WGS sequence"/>
</dbReference>
<sequence>MSKNIAFKKAFAFSVLIYRICKKLKENNKEFDISRQLLRSGTSIGANLAESNGAISKADFSNKVSIAYKEGLETKYWLELTKEIELINEDDFIIAYNSVDEICKILFSIIKSTRINNNINN</sequence>
<organism evidence="1 2">
    <name type="scientific">Plebeiibacterium marinum</name>
    <dbReference type="NCBI Taxonomy" id="2992111"/>
    <lineage>
        <taxon>Bacteria</taxon>
        <taxon>Pseudomonadati</taxon>
        <taxon>Bacteroidota</taxon>
        <taxon>Bacteroidia</taxon>
        <taxon>Marinilabiliales</taxon>
        <taxon>Marinilabiliaceae</taxon>
        <taxon>Plebeiibacterium</taxon>
    </lineage>
</organism>
<keyword evidence="2" id="KW-1185">Reference proteome</keyword>
<dbReference type="Pfam" id="PF05635">
    <property type="entry name" value="23S_rRNA_IVP"/>
    <property type="match status" value="1"/>
</dbReference>
<dbReference type="NCBIfam" id="TIGR02436">
    <property type="entry name" value="four helix bundle protein"/>
    <property type="match status" value="1"/>
</dbReference>
<evidence type="ECO:0000313" key="1">
    <source>
        <dbReference type="EMBL" id="MCW3805595.1"/>
    </source>
</evidence>
<accession>A0AAE3SJC0</accession>
<protein>
    <submittedName>
        <fullName evidence="1">Four helix bundle protein</fullName>
    </submittedName>
</protein>
<dbReference type="RefSeq" id="WP_301198965.1">
    <property type="nucleotide sequence ID" value="NZ_JAPDPI010000013.1"/>
</dbReference>
<reference evidence="1" key="1">
    <citation type="submission" date="2022-10" db="EMBL/GenBank/DDBJ databases">
        <authorList>
            <person name="Yu W.X."/>
        </authorList>
    </citation>
    <scope>NUCLEOTIDE SEQUENCE</scope>
    <source>
        <strain evidence="1">D04</strain>
    </source>
</reference>
<dbReference type="PIRSF" id="PIRSF035652">
    <property type="entry name" value="CHP02436"/>
    <property type="match status" value="1"/>
</dbReference>
<dbReference type="InterPro" id="IPR012657">
    <property type="entry name" value="23S_rRNA-intervening_sequence"/>
</dbReference>
<dbReference type="EMBL" id="JAPDPI010000013">
    <property type="protein sequence ID" value="MCW3805595.1"/>
    <property type="molecule type" value="Genomic_DNA"/>
</dbReference>
<proteinExistence type="predicted"/>
<dbReference type="Gene3D" id="1.20.1440.60">
    <property type="entry name" value="23S rRNA-intervening sequence"/>
    <property type="match status" value="1"/>
</dbReference>
<evidence type="ECO:0000313" key="2">
    <source>
        <dbReference type="Proteomes" id="UP001207408"/>
    </source>
</evidence>